<evidence type="ECO:0000313" key="2">
    <source>
        <dbReference type="Proteomes" id="UP001057402"/>
    </source>
</evidence>
<name>A0ACB9L3F8_9MYRT</name>
<accession>A0ACB9L3F8</accession>
<evidence type="ECO:0000313" key="1">
    <source>
        <dbReference type="EMBL" id="KAI4304065.1"/>
    </source>
</evidence>
<dbReference type="EMBL" id="CM042891">
    <property type="protein sequence ID" value="KAI4304065.1"/>
    <property type="molecule type" value="Genomic_DNA"/>
</dbReference>
<protein>
    <submittedName>
        <fullName evidence="1">Uncharacterized protein</fullName>
    </submittedName>
</protein>
<proteinExistence type="predicted"/>
<comment type="caution">
    <text evidence="1">The sequence shown here is derived from an EMBL/GenBank/DDBJ whole genome shotgun (WGS) entry which is preliminary data.</text>
</comment>
<keyword evidence="2" id="KW-1185">Reference proteome</keyword>
<organism evidence="1 2">
    <name type="scientific">Melastoma candidum</name>
    <dbReference type="NCBI Taxonomy" id="119954"/>
    <lineage>
        <taxon>Eukaryota</taxon>
        <taxon>Viridiplantae</taxon>
        <taxon>Streptophyta</taxon>
        <taxon>Embryophyta</taxon>
        <taxon>Tracheophyta</taxon>
        <taxon>Spermatophyta</taxon>
        <taxon>Magnoliopsida</taxon>
        <taxon>eudicotyledons</taxon>
        <taxon>Gunneridae</taxon>
        <taxon>Pentapetalae</taxon>
        <taxon>rosids</taxon>
        <taxon>malvids</taxon>
        <taxon>Myrtales</taxon>
        <taxon>Melastomataceae</taxon>
        <taxon>Melastomatoideae</taxon>
        <taxon>Melastomateae</taxon>
        <taxon>Melastoma</taxon>
    </lineage>
</organism>
<reference evidence="2" key="1">
    <citation type="journal article" date="2023" name="Front. Plant Sci.">
        <title>Chromosomal-level genome assembly of Melastoma candidum provides insights into trichome evolution.</title>
        <authorList>
            <person name="Zhong Y."/>
            <person name="Wu W."/>
            <person name="Sun C."/>
            <person name="Zou P."/>
            <person name="Liu Y."/>
            <person name="Dai S."/>
            <person name="Zhou R."/>
        </authorList>
    </citation>
    <scope>NUCLEOTIDE SEQUENCE [LARGE SCALE GENOMIC DNA]</scope>
</reference>
<gene>
    <name evidence="1" type="ORF">MLD38_039628</name>
</gene>
<sequence length="175" mass="18762">MSWLLVAVALAAASASAEVYKVGDSTGWTTLGNFNYKQWAAAKNFRLGDIIVFEYNAQFHNVMQVTHAEYRACNTTSPKATYTTGNDSITLTRRGHHYYFCGVPGHCQSGQKVDINVPRLAVRAPSPSELASPMVPATPANPPSTNAGVAASPTTGVLLATMVLFLGDLLFSHRS</sequence>
<dbReference type="Proteomes" id="UP001057402">
    <property type="component" value="Chromosome 12"/>
</dbReference>